<keyword evidence="2" id="KW-0249">Electron transport</keyword>
<keyword evidence="1" id="KW-0813">Transport</keyword>
<evidence type="ECO:0000256" key="1">
    <source>
        <dbReference type="ARBA" id="ARBA00022448"/>
    </source>
</evidence>
<protein>
    <recommendedName>
        <fullName evidence="5">Glutaredoxin domain-containing protein</fullName>
    </recommendedName>
</protein>
<evidence type="ECO:0000259" key="5">
    <source>
        <dbReference type="Pfam" id="PF00462"/>
    </source>
</evidence>
<proteinExistence type="predicted"/>
<comment type="caution">
    <text evidence="6">The sequence shown here is derived from an EMBL/GenBank/DDBJ whole genome shotgun (WGS) entry which is preliminary data.</text>
</comment>
<name>A0AAD3CT39_9STRA</name>
<dbReference type="Pfam" id="PF00462">
    <property type="entry name" value="Glutaredoxin"/>
    <property type="match status" value="1"/>
</dbReference>
<evidence type="ECO:0000313" key="7">
    <source>
        <dbReference type="Proteomes" id="UP001054902"/>
    </source>
</evidence>
<keyword evidence="7" id="KW-1185">Reference proteome</keyword>
<dbReference type="InterPro" id="IPR011767">
    <property type="entry name" value="GLR_AS"/>
</dbReference>
<dbReference type="GO" id="GO:0015038">
    <property type="term" value="F:glutathione disulfide oxidoreductase activity"/>
    <property type="evidence" value="ECO:0007669"/>
    <property type="project" value="TreeGrafter"/>
</dbReference>
<dbReference type="GO" id="GO:0005737">
    <property type="term" value="C:cytoplasm"/>
    <property type="evidence" value="ECO:0007669"/>
    <property type="project" value="TreeGrafter"/>
</dbReference>
<dbReference type="InterPro" id="IPR014025">
    <property type="entry name" value="Glutaredoxin_subgr"/>
</dbReference>
<dbReference type="SUPFAM" id="SSF52833">
    <property type="entry name" value="Thioredoxin-like"/>
    <property type="match status" value="1"/>
</dbReference>
<gene>
    <name evidence="6" type="ORF">CTEN210_08177</name>
</gene>
<evidence type="ECO:0000256" key="3">
    <source>
        <dbReference type="ARBA" id="ARBA00023157"/>
    </source>
</evidence>
<dbReference type="PANTHER" id="PTHR45694">
    <property type="entry name" value="GLUTAREDOXIN 2"/>
    <property type="match status" value="1"/>
</dbReference>
<dbReference type="FunFam" id="3.40.30.10:FF:000026">
    <property type="entry name" value="Glutaredoxin 2"/>
    <property type="match status" value="1"/>
</dbReference>
<dbReference type="AlphaFoldDB" id="A0AAD3CT39"/>
<dbReference type="EMBL" id="BLLK01000045">
    <property type="protein sequence ID" value="GFH51701.1"/>
    <property type="molecule type" value="Genomic_DNA"/>
</dbReference>
<dbReference type="PROSITE" id="PS51354">
    <property type="entry name" value="GLUTAREDOXIN_2"/>
    <property type="match status" value="1"/>
</dbReference>
<keyword evidence="4" id="KW-0676">Redox-active center</keyword>
<dbReference type="GO" id="GO:0034599">
    <property type="term" value="P:cellular response to oxidative stress"/>
    <property type="evidence" value="ECO:0007669"/>
    <property type="project" value="TreeGrafter"/>
</dbReference>
<evidence type="ECO:0000256" key="4">
    <source>
        <dbReference type="ARBA" id="ARBA00023284"/>
    </source>
</evidence>
<sequence length="117" mass="12916">MNFLKRLFSSSSPVASAAMKDVITKETASNEIVIFSKTYCPYCSRAKSLFASQFPSNQTKVLELDQMQNGSEIQSTLASMTGQRTVPSVWVKGTFIGGNDDTQKLYQSGKLNEMLTK</sequence>
<accession>A0AAD3CT39</accession>
<evidence type="ECO:0000256" key="2">
    <source>
        <dbReference type="ARBA" id="ARBA00022982"/>
    </source>
</evidence>
<feature type="domain" description="Glutaredoxin" evidence="5">
    <location>
        <begin position="32"/>
        <end position="96"/>
    </location>
</feature>
<reference evidence="6 7" key="1">
    <citation type="journal article" date="2021" name="Sci. Rep.">
        <title>The genome of the diatom Chaetoceros tenuissimus carries an ancient integrated fragment of an extant virus.</title>
        <authorList>
            <person name="Hongo Y."/>
            <person name="Kimura K."/>
            <person name="Takaki Y."/>
            <person name="Yoshida Y."/>
            <person name="Baba S."/>
            <person name="Kobayashi G."/>
            <person name="Nagasaki K."/>
            <person name="Hano T."/>
            <person name="Tomaru Y."/>
        </authorList>
    </citation>
    <scope>NUCLEOTIDE SEQUENCE [LARGE SCALE GENOMIC DNA]</scope>
    <source>
        <strain evidence="6 7">NIES-3715</strain>
    </source>
</reference>
<dbReference type="NCBIfam" id="TIGR02180">
    <property type="entry name" value="GRX_euk"/>
    <property type="match status" value="1"/>
</dbReference>
<dbReference type="Gene3D" id="3.40.30.10">
    <property type="entry name" value="Glutaredoxin"/>
    <property type="match status" value="1"/>
</dbReference>
<dbReference type="PRINTS" id="PR00160">
    <property type="entry name" value="GLUTAREDOXIN"/>
</dbReference>
<keyword evidence="3" id="KW-1015">Disulfide bond</keyword>
<dbReference type="InterPro" id="IPR002109">
    <property type="entry name" value="Glutaredoxin"/>
</dbReference>
<dbReference type="InterPro" id="IPR036249">
    <property type="entry name" value="Thioredoxin-like_sf"/>
</dbReference>
<dbReference type="CDD" id="cd03419">
    <property type="entry name" value="GRX_GRXh_1_2_like"/>
    <property type="match status" value="1"/>
</dbReference>
<dbReference type="InterPro" id="IPR011899">
    <property type="entry name" value="Glutaredoxin_euk/vir"/>
</dbReference>
<dbReference type="PANTHER" id="PTHR45694:SF18">
    <property type="entry name" value="GLUTAREDOXIN-1-RELATED"/>
    <property type="match status" value="1"/>
</dbReference>
<dbReference type="Proteomes" id="UP001054902">
    <property type="component" value="Unassembled WGS sequence"/>
</dbReference>
<organism evidence="6 7">
    <name type="scientific">Chaetoceros tenuissimus</name>
    <dbReference type="NCBI Taxonomy" id="426638"/>
    <lineage>
        <taxon>Eukaryota</taxon>
        <taxon>Sar</taxon>
        <taxon>Stramenopiles</taxon>
        <taxon>Ochrophyta</taxon>
        <taxon>Bacillariophyta</taxon>
        <taxon>Coscinodiscophyceae</taxon>
        <taxon>Chaetocerotophycidae</taxon>
        <taxon>Chaetocerotales</taxon>
        <taxon>Chaetocerotaceae</taxon>
        <taxon>Chaetoceros</taxon>
    </lineage>
</organism>
<dbReference type="PROSITE" id="PS00195">
    <property type="entry name" value="GLUTAREDOXIN_1"/>
    <property type="match status" value="1"/>
</dbReference>
<evidence type="ECO:0000313" key="6">
    <source>
        <dbReference type="EMBL" id="GFH51701.1"/>
    </source>
</evidence>